<keyword evidence="1" id="KW-0150">Chloroplast</keyword>
<dbReference type="Gene3D" id="3.40.50.720">
    <property type="entry name" value="NAD(P)-binding Rossmann-like Domain"/>
    <property type="match status" value="2"/>
</dbReference>
<gene>
    <name evidence="1" type="primary">orf81</name>
</gene>
<reference evidence="1" key="1">
    <citation type="journal article" date="2017" name="J. Phycol.">
        <title>Analysis of chloroplast genomes and a supermatrix inform reclassification of the Rhodomelaceae (Rhodophyta).</title>
        <authorList>
            <person name="Diaz-Tapia P."/>
            <person name="Maggs C.A."/>
            <person name="West J.A."/>
            <person name="Verbruggen H."/>
        </authorList>
    </citation>
    <scope>NUCLEOTIDE SEQUENCE</scope>
    <source>
        <strain evidence="1">JW3660</strain>
    </source>
</reference>
<dbReference type="EMBL" id="MF101419">
    <property type="protein sequence ID" value="ARW61751.1"/>
    <property type="molecule type" value="Genomic_DNA"/>
</dbReference>
<geneLocation type="chloroplast" evidence="1"/>
<dbReference type="AlphaFoldDB" id="A0A1Z1M7D5"/>
<dbReference type="RefSeq" id="YP_009393189.1">
    <property type="nucleotide sequence ID" value="NC_035266.1"/>
</dbReference>
<keyword evidence="1" id="KW-0934">Plastid</keyword>
<name>A0A1Z1M7D5_BOSMO</name>
<accession>A0A1Z1M7D5</accession>
<proteinExistence type="predicted"/>
<organism evidence="1">
    <name type="scientific">Bostrychia moritziana</name>
    <name type="common">Red alga</name>
    <name type="synonym">Polysiphonia moritziana</name>
    <dbReference type="NCBI Taxonomy" id="103713"/>
    <lineage>
        <taxon>Eukaryota</taxon>
        <taxon>Rhodophyta</taxon>
        <taxon>Florideophyceae</taxon>
        <taxon>Rhodymeniophycidae</taxon>
        <taxon>Ceramiales</taxon>
        <taxon>Rhodomelaceae</taxon>
        <taxon>Bostrychia</taxon>
    </lineage>
</organism>
<evidence type="ECO:0000313" key="1">
    <source>
        <dbReference type="EMBL" id="ARW61751.1"/>
    </source>
</evidence>
<sequence length="81" mass="9119">MKNQIIKGAALDVYEIEPPTSYILPSLNYANTILNPHNAGVLLECAIKLSNLSDQNIINVLFLSNYSKSFNYSNEIIVRFK</sequence>
<dbReference type="GeneID" id="33354842"/>
<protein>
    <submittedName>
        <fullName evidence="1">Uncharacterized protein</fullName>
    </submittedName>
</protein>